<evidence type="ECO:0000313" key="2">
    <source>
        <dbReference type="Proteomes" id="UP001174909"/>
    </source>
</evidence>
<name>A0AA35RDA6_GEOBA</name>
<protein>
    <submittedName>
        <fullName evidence="1">Uncharacterized protein</fullName>
    </submittedName>
</protein>
<keyword evidence="2" id="KW-1185">Reference proteome</keyword>
<accession>A0AA35RDA6</accession>
<feature type="non-terminal residue" evidence="1">
    <location>
        <position position="1"/>
    </location>
</feature>
<dbReference type="AlphaFoldDB" id="A0AA35RDA6"/>
<organism evidence="1 2">
    <name type="scientific">Geodia barretti</name>
    <name type="common">Barrett's horny sponge</name>
    <dbReference type="NCBI Taxonomy" id="519541"/>
    <lineage>
        <taxon>Eukaryota</taxon>
        <taxon>Metazoa</taxon>
        <taxon>Porifera</taxon>
        <taxon>Demospongiae</taxon>
        <taxon>Heteroscleromorpha</taxon>
        <taxon>Tetractinellida</taxon>
        <taxon>Astrophorina</taxon>
        <taxon>Geodiidae</taxon>
        <taxon>Geodia</taxon>
    </lineage>
</organism>
<gene>
    <name evidence="1" type="ORF">GBAR_LOCUS6304</name>
</gene>
<comment type="caution">
    <text evidence="1">The sequence shown here is derived from an EMBL/GenBank/DDBJ whole genome shotgun (WGS) entry which is preliminary data.</text>
</comment>
<proteinExistence type="predicted"/>
<reference evidence="1" key="1">
    <citation type="submission" date="2023-03" db="EMBL/GenBank/DDBJ databases">
        <authorList>
            <person name="Steffen K."/>
            <person name="Cardenas P."/>
        </authorList>
    </citation>
    <scope>NUCLEOTIDE SEQUENCE</scope>
</reference>
<sequence>MSDFGVYKPPGCNICNTGVAYLRLPHPISWWNKVLKQGYNYHGGTTPGLWISHMQEETLVRQI</sequence>
<dbReference type="EMBL" id="CASHTH010000950">
    <property type="protein sequence ID" value="CAI8009360.1"/>
    <property type="molecule type" value="Genomic_DNA"/>
</dbReference>
<evidence type="ECO:0000313" key="1">
    <source>
        <dbReference type="EMBL" id="CAI8009360.1"/>
    </source>
</evidence>
<dbReference type="Proteomes" id="UP001174909">
    <property type="component" value="Unassembled WGS sequence"/>
</dbReference>